<evidence type="ECO:0000256" key="1">
    <source>
        <dbReference type="SAM" id="MobiDB-lite"/>
    </source>
</evidence>
<evidence type="ECO:0000313" key="3">
    <source>
        <dbReference type="Proteomes" id="UP000288805"/>
    </source>
</evidence>
<feature type="region of interest" description="Disordered" evidence="1">
    <location>
        <begin position="184"/>
        <end position="245"/>
    </location>
</feature>
<proteinExistence type="predicted"/>
<feature type="compositionally biased region" description="Low complexity" evidence="1">
    <location>
        <begin position="223"/>
        <end position="238"/>
    </location>
</feature>
<feature type="compositionally biased region" description="Basic and acidic residues" evidence="1">
    <location>
        <begin position="184"/>
        <end position="195"/>
    </location>
</feature>
<reference evidence="2 3" key="1">
    <citation type="journal article" date="2018" name="PLoS Genet.">
        <title>Population sequencing reveals clonal diversity and ancestral inbreeding in the grapevine cultivar Chardonnay.</title>
        <authorList>
            <person name="Roach M.J."/>
            <person name="Johnson D.L."/>
            <person name="Bohlmann J."/>
            <person name="van Vuuren H.J."/>
            <person name="Jones S.J."/>
            <person name="Pretorius I.S."/>
            <person name="Schmidt S.A."/>
            <person name="Borneman A.R."/>
        </authorList>
    </citation>
    <scope>NUCLEOTIDE SEQUENCE [LARGE SCALE GENOMIC DNA]</scope>
    <source>
        <strain evidence="3">cv. Chardonnay</strain>
        <tissue evidence="2">Leaf</tissue>
    </source>
</reference>
<dbReference type="AlphaFoldDB" id="A0A438DDM1"/>
<dbReference type="Proteomes" id="UP000288805">
    <property type="component" value="Unassembled WGS sequence"/>
</dbReference>
<sequence length="245" mass="26724">MDVSLESKSLPSVGNSRKSYLQVTSQRLARGKLVHLHGRRSLALPSVGPDAQKRAAKSLRSKRLTSQRCEVIFQLVVFGFQLDGKLQGEIHSTVQKGCEIISQQKGDFAALCKILPSAWSDRLVMALTSSFQLQIEFLFVSPPCIPYLLMAKDFKALVLHVSELSIALPWIPYNSLSISDCFEHPEIPQPEHPEEPQSVQLPTDIKAPTPAVPSTGPMPEVASSTPPATPGTPTSRTSCIRASSI</sequence>
<comment type="caution">
    <text evidence="2">The sequence shown here is derived from an EMBL/GenBank/DDBJ whole genome shotgun (WGS) entry which is preliminary data.</text>
</comment>
<dbReference type="EMBL" id="QGNW01001673">
    <property type="protein sequence ID" value="RVW33550.1"/>
    <property type="molecule type" value="Genomic_DNA"/>
</dbReference>
<protein>
    <submittedName>
        <fullName evidence="2">Uncharacterized protein</fullName>
    </submittedName>
</protein>
<gene>
    <name evidence="2" type="ORF">CK203_095935</name>
</gene>
<accession>A0A438DDM1</accession>
<name>A0A438DDM1_VITVI</name>
<evidence type="ECO:0000313" key="2">
    <source>
        <dbReference type="EMBL" id="RVW33550.1"/>
    </source>
</evidence>
<organism evidence="2 3">
    <name type="scientific">Vitis vinifera</name>
    <name type="common">Grape</name>
    <dbReference type="NCBI Taxonomy" id="29760"/>
    <lineage>
        <taxon>Eukaryota</taxon>
        <taxon>Viridiplantae</taxon>
        <taxon>Streptophyta</taxon>
        <taxon>Embryophyta</taxon>
        <taxon>Tracheophyta</taxon>
        <taxon>Spermatophyta</taxon>
        <taxon>Magnoliopsida</taxon>
        <taxon>eudicotyledons</taxon>
        <taxon>Gunneridae</taxon>
        <taxon>Pentapetalae</taxon>
        <taxon>rosids</taxon>
        <taxon>Vitales</taxon>
        <taxon>Vitaceae</taxon>
        <taxon>Viteae</taxon>
        <taxon>Vitis</taxon>
    </lineage>
</organism>